<keyword evidence="2" id="KW-0472">Membrane</keyword>
<keyword evidence="2" id="KW-1133">Transmembrane helix</keyword>
<dbReference type="InterPro" id="IPR020846">
    <property type="entry name" value="MFS_dom"/>
</dbReference>
<proteinExistence type="predicted"/>
<feature type="transmembrane region" description="Helical" evidence="2">
    <location>
        <begin position="245"/>
        <end position="266"/>
    </location>
</feature>
<dbReference type="SUPFAM" id="SSF103473">
    <property type="entry name" value="MFS general substrate transporter"/>
    <property type="match status" value="1"/>
</dbReference>
<feature type="transmembrane region" description="Helical" evidence="2">
    <location>
        <begin position="135"/>
        <end position="152"/>
    </location>
</feature>
<protein>
    <submittedName>
        <fullName evidence="4">MFS transporter</fullName>
    </submittedName>
</protein>
<evidence type="ECO:0000256" key="1">
    <source>
        <dbReference type="SAM" id="MobiDB-lite"/>
    </source>
</evidence>
<feature type="domain" description="Major facilitator superfamily (MFS) profile" evidence="3">
    <location>
        <begin position="1"/>
        <end position="428"/>
    </location>
</feature>
<keyword evidence="2" id="KW-0812">Transmembrane</keyword>
<dbReference type="PANTHER" id="PTHR23518:SF2">
    <property type="entry name" value="MAJOR FACILITATOR SUPERFAMILY TRANSPORTER"/>
    <property type="match status" value="1"/>
</dbReference>
<dbReference type="InterPro" id="IPR011701">
    <property type="entry name" value="MFS"/>
</dbReference>
<feature type="transmembrane region" description="Helical" evidence="2">
    <location>
        <begin position="315"/>
        <end position="334"/>
    </location>
</feature>
<keyword evidence="5" id="KW-1185">Reference proteome</keyword>
<dbReference type="Gene3D" id="1.20.1250.20">
    <property type="entry name" value="MFS general substrate transporter like domains"/>
    <property type="match status" value="1"/>
</dbReference>
<feature type="transmembrane region" description="Helical" evidence="2">
    <location>
        <begin position="340"/>
        <end position="363"/>
    </location>
</feature>
<dbReference type="Pfam" id="PF07690">
    <property type="entry name" value="MFS_1"/>
    <property type="match status" value="1"/>
</dbReference>
<dbReference type="PROSITE" id="PS50850">
    <property type="entry name" value="MFS"/>
    <property type="match status" value="1"/>
</dbReference>
<feature type="transmembrane region" description="Helical" evidence="2">
    <location>
        <begin position="375"/>
        <end position="394"/>
    </location>
</feature>
<comment type="caution">
    <text evidence="4">The sequence shown here is derived from an EMBL/GenBank/DDBJ whole genome shotgun (WGS) entry which is preliminary data.</text>
</comment>
<dbReference type="AlphaFoldDB" id="A0ABD5YBE8"/>
<dbReference type="EMBL" id="JBHTAS010000003">
    <property type="protein sequence ID" value="MFC7143029.1"/>
    <property type="molecule type" value="Genomic_DNA"/>
</dbReference>
<dbReference type="Proteomes" id="UP001596432">
    <property type="component" value="Unassembled WGS sequence"/>
</dbReference>
<reference evidence="4 5" key="1">
    <citation type="journal article" date="2019" name="Int. J. Syst. Evol. Microbiol.">
        <title>The Global Catalogue of Microorganisms (GCM) 10K type strain sequencing project: providing services to taxonomists for standard genome sequencing and annotation.</title>
        <authorList>
            <consortium name="The Broad Institute Genomics Platform"/>
            <consortium name="The Broad Institute Genome Sequencing Center for Infectious Disease"/>
            <person name="Wu L."/>
            <person name="Ma J."/>
        </authorList>
    </citation>
    <scope>NUCLEOTIDE SEQUENCE [LARGE SCALE GENOMIC DNA]</scope>
    <source>
        <strain evidence="4 5">XZYJT29</strain>
    </source>
</reference>
<feature type="transmembrane region" description="Helical" evidence="2">
    <location>
        <begin position="278"/>
        <end position="295"/>
    </location>
</feature>
<name>A0ABD5YBE8_9EURY</name>
<organism evidence="4 5">
    <name type="scientific">Halosimplex aquaticum</name>
    <dbReference type="NCBI Taxonomy" id="3026162"/>
    <lineage>
        <taxon>Archaea</taxon>
        <taxon>Methanobacteriati</taxon>
        <taxon>Methanobacteriota</taxon>
        <taxon>Stenosarchaea group</taxon>
        <taxon>Halobacteria</taxon>
        <taxon>Halobacteriales</taxon>
        <taxon>Haloarculaceae</taxon>
        <taxon>Halosimplex</taxon>
    </lineage>
</organism>
<dbReference type="InterPro" id="IPR036259">
    <property type="entry name" value="MFS_trans_sf"/>
</dbReference>
<evidence type="ECO:0000256" key="2">
    <source>
        <dbReference type="SAM" id="Phobius"/>
    </source>
</evidence>
<dbReference type="RefSeq" id="WP_382261927.1">
    <property type="nucleotide sequence ID" value="NZ_JBHTAS010000003.1"/>
</dbReference>
<feature type="transmembrane region" description="Helical" evidence="2">
    <location>
        <begin position="68"/>
        <end position="91"/>
    </location>
</feature>
<feature type="transmembrane region" description="Helical" evidence="2">
    <location>
        <begin position="400"/>
        <end position="421"/>
    </location>
</feature>
<dbReference type="PANTHER" id="PTHR23518">
    <property type="entry name" value="C-METHYLTRANSFERASE"/>
    <property type="match status" value="1"/>
</dbReference>
<accession>A0ABD5YBE8</accession>
<feature type="transmembrane region" description="Helical" evidence="2">
    <location>
        <begin position="35"/>
        <end position="56"/>
    </location>
</feature>
<feature type="transmembrane region" description="Helical" evidence="2">
    <location>
        <begin position="97"/>
        <end position="115"/>
    </location>
</feature>
<evidence type="ECO:0000313" key="4">
    <source>
        <dbReference type="EMBL" id="MFC7143029.1"/>
    </source>
</evidence>
<feature type="transmembrane region" description="Helical" evidence="2">
    <location>
        <begin position="164"/>
        <end position="181"/>
    </location>
</feature>
<evidence type="ECO:0000259" key="3">
    <source>
        <dbReference type="PROSITE" id="PS50850"/>
    </source>
</evidence>
<gene>
    <name evidence="4" type="ORF">ACFQMA_24845</name>
</gene>
<evidence type="ECO:0000313" key="5">
    <source>
        <dbReference type="Proteomes" id="UP001596432"/>
    </source>
</evidence>
<feature type="region of interest" description="Disordered" evidence="1">
    <location>
        <begin position="436"/>
        <end position="464"/>
    </location>
</feature>
<sequence>MTERWLYSWGLGSVASGGASLLVPLYLVQLGASPFQLGLLASTAALVGAPGAVAFGRLANRVDHRRSLVLATLATVALALAAVPLLTGIGAVIAANAVLWLVVASVAPVLTMVVVDDAPEAAWSERIGLLNKYQGYGWAGGLVLGTVWPLVGVRVVGPDAATRVLFWVLAACAGASALSAARTLPRPPADAHVTGEQKVRRIARLVTNSRRNVRGATFAFSPNRLYWTTRDFAPRRALRRLDPALATYLVAAVLFFTGFAAFWAPLPLFFTDVRFDSGQIFALYLVSSLASAVLYEGAGRFASTCDVRLLQSAALAVRGLLFPAVALVAGIGAVSVGLGVAGVGLAAIGLTWAVIAVVGTAIVTRLAPPSVRGDVLGVHTALGAAAGGVGGLLGGWAASFGYAVAFGVAGGLVLLGAGLVFSLRALSGGTHAVEPAADTPLDHAGTETGATPSAVAADDGDQTD</sequence>
<feature type="transmembrane region" description="Helical" evidence="2">
    <location>
        <begin position="7"/>
        <end position="29"/>
    </location>
</feature>